<evidence type="ECO:0000256" key="3">
    <source>
        <dbReference type="ARBA" id="ARBA00023125"/>
    </source>
</evidence>
<dbReference type="GO" id="GO:0043565">
    <property type="term" value="F:sequence-specific DNA binding"/>
    <property type="evidence" value="ECO:0007669"/>
    <property type="project" value="TreeGrafter"/>
</dbReference>
<dbReference type="PROSITE" id="PS50931">
    <property type="entry name" value="HTH_LYSR"/>
    <property type="match status" value="1"/>
</dbReference>
<dbReference type="STRING" id="1653334.GA0071312_1164"/>
<evidence type="ECO:0000256" key="4">
    <source>
        <dbReference type="ARBA" id="ARBA00023163"/>
    </source>
</evidence>
<keyword evidence="2" id="KW-0805">Transcription regulation</keyword>
<dbReference type="SUPFAM" id="SSF53850">
    <property type="entry name" value="Periplasmic binding protein-like II"/>
    <property type="match status" value="1"/>
</dbReference>
<evidence type="ECO:0000313" key="6">
    <source>
        <dbReference type="EMBL" id="KPQ09669.1"/>
    </source>
</evidence>
<dbReference type="InterPro" id="IPR036390">
    <property type="entry name" value="WH_DNA-bd_sf"/>
</dbReference>
<reference evidence="6 8" key="1">
    <citation type="submission" date="2015-09" db="EMBL/GenBank/DDBJ databases">
        <title>Identification and resolution of microdiversity through metagenomic sequencing of parallel consortia.</title>
        <authorList>
            <person name="Nelson W.C."/>
            <person name="Romine M.F."/>
            <person name="Lindemann S.R."/>
        </authorList>
    </citation>
    <scope>NUCLEOTIDE SEQUENCE [LARGE SCALE GENOMIC DNA]</scope>
    <source>
        <strain evidence="6">HL-109</strain>
    </source>
</reference>
<dbReference type="InterPro" id="IPR000847">
    <property type="entry name" value="LysR_HTH_N"/>
</dbReference>
<dbReference type="InterPro" id="IPR058163">
    <property type="entry name" value="LysR-type_TF_proteobact-type"/>
</dbReference>
<organism evidence="6 8">
    <name type="scientific">Saliniramus fredricksonii</name>
    <dbReference type="NCBI Taxonomy" id="1653334"/>
    <lineage>
        <taxon>Bacteria</taxon>
        <taxon>Pseudomonadati</taxon>
        <taxon>Pseudomonadota</taxon>
        <taxon>Alphaproteobacteria</taxon>
        <taxon>Hyphomicrobiales</taxon>
        <taxon>Salinarimonadaceae</taxon>
        <taxon>Saliniramus</taxon>
    </lineage>
</organism>
<dbReference type="EMBL" id="FMBM01000001">
    <property type="protein sequence ID" value="SCC79785.1"/>
    <property type="molecule type" value="Genomic_DNA"/>
</dbReference>
<dbReference type="AlphaFoldDB" id="A0A0P7XQ56"/>
<dbReference type="InterPro" id="IPR036388">
    <property type="entry name" value="WH-like_DNA-bd_sf"/>
</dbReference>
<dbReference type="PANTHER" id="PTHR30537">
    <property type="entry name" value="HTH-TYPE TRANSCRIPTIONAL REGULATOR"/>
    <property type="match status" value="1"/>
</dbReference>
<keyword evidence="4" id="KW-0804">Transcription</keyword>
<dbReference type="Proteomes" id="UP000182800">
    <property type="component" value="Unassembled WGS sequence"/>
</dbReference>
<dbReference type="Gene3D" id="1.10.10.10">
    <property type="entry name" value="Winged helix-like DNA-binding domain superfamily/Winged helix DNA-binding domain"/>
    <property type="match status" value="1"/>
</dbReference>
<dbReference type="Pfam" id="PF00126">
    <property type="entry name" value="HTH_1"/>
    <property type="match status" value="1"/>
</dbReference>
<name>A0A0P7XQ56_9HYPH</name>
<accession>A0A0P7XQ56</accession>
<sequence>MNSEFCSIPSTQALIAFDAVARHRSFRRAAEELCITDSAISHRIRELERNLGTLLFERTTRSARLTMEGDVLLKSIVPALVALQSATSSFKDRHTHVRLSILPSFARFWLLPRLADLQRTLSDITLDIDTTLRQVQLDQNEADLAIRFCRDPGSEGLAVTKIMDDAWIPVATPTYAASLGEGGLQQRLRRATLVEHQRQPWAPWFELAKLEPPGTGKLLLLSDTAMMVDAALQGVGVALVRRSLVDRLIRRGELEVLFDIGLESDSSYFLICRKNSLSRRPIADVYGWLIDSIQNDEANP</sequence>
<dbReference type="GO" id="GO:0006351">
    <property type="term" value="P:DNA-templated transcription"/>
    <property type="evidence" value="ECO:0007669"/>
    <property type="project" value="TreeGrafter"/>
</dbReference>
<dbReference type="SUPFAM" id="SSF46785">
    <property type="entry name" value="Winged helix' DNA-binding domain"/>
    <property type="match status" value="1"/>
</dbReference>
<evidence type="ECO:0000313" key="7">
    <source>
        <dbReference type="EMBL" id="SCC79785.1"/>
    </source>
</evidence>
<dbReference type="InterPro" id="IPR005119">
    <property type="entry name" value="LysR_subst-bd"/>
</dbReference>
<dbReference type="CDD" id="cd08432">
    <property type="entry name" value="PBP2_GcdR_TrpI_HvrB_AmpR_like"/>
    <property type="match status" value="1"/>
</dbReference>
<comment type="caution">
    <text evidence="6">The sequence shown here is derived from an EMBL/GenBank/DDBJ whole genome shotgun (WGS) entry which is preliminary data.</text>
</comment>
<evidence type="ECO:0000313" key="9">
    <source>
        <dbReference type="Proteomes" id="UP000182800"/>
    </source>
</evidence>
<evidence type="ECO:0000313" key="8">
    <source>
        <dbReference type="Proteomes" id="UP000050497"/>
    </source>
</evidence>
<dbReference type="Proteomes" id="UP000050497">
    <property type="component" value="Unassembled WGS sequence"/>
</dbReference>
<reference evidence="7 9" key="2">
    <citation type="submission" date="2016-08" db="EMBL/GenBank/DDBJ databases">
        <authorList>
            <person name="Varghese N."/>
            <person name="Submissions Spin"/>
        </authorList>
    </citation>
    <scope>NUCLEOTIDE SEQUENCE [LARGE SCALE GENOMIC DNA]</scope>
    <source>
        <strain evidence="7 9">HL-109</strain>
    </source>
</reference>
<dbReference type="GO" id="GO:0003700">
    <property type="term" value="F:DNA-binding transcription factor activity"/>
    <property type="evidence" value="ECO:0007669"/>
    <property type="project" value="InterPro"/>
</dbReference>
<evidence type="ECO:0000259" key="5">
    <source>
        <dbReference type="PROSITE" id="PS50931"/>
    </source>
</evidence>
<dbReference type="Gene3D" id="3.40.190.10">
    <property type="entry name" value="Periplasmic binding protein-like II"/>
    <property type="match status" value="2"/>
</dbReference>
<dbReference type="EMBL" id="LJSX01000023">
    <property type="protein sequence ID" value="KPQ09669.1"/>
    <property type="molecule type" value="Genomic_DNA"/>
</dbReference>
<feature type="domain" description="HTH lysR-type" evidence="5">
    <location>
        <begin position="9"/>
        <end position="66"/>
    </location>
</feature>
<dbReference type="RefSeq" id="WP_074443944.1">
    <property type="nucleotide sequence ID" value="NZ_FMBM01000001.1"/>
</dbReference>
<dbReference type="OrthoDB" id="9793571at2"/>
<keyword evidence="9" id="KW-1185">Reference proteome</keyword>
<evidence type="ECO:0000256" key="1">
    <source>
        <dbReference type="ARBA" id="ARBA00009437"/>
    </source>
</evidence>
<gene>
    <name evidence="6" type="primary">gcvA-3</name>
    <name evidence="7" type="ORF">GA0071312_1164</name>
    <name evidence="6" type="ORF">HLUCCO17_13585</name>
</gene>
<protein>
    <submittedName>
        <fullName evidence="6">LysR family transcriptional regulator, glycine cleavage system transcriptional activator</fullName>
    </submittedName>
</protein>
<proteinExistence type="inferred from homology"/>
<comment type="similarity">
    <text evidence="1">Belongs to the LysR transcriptional regulatory family.</text>
</comment>
<keyword evidence="3" id="KW-0238">DNA-binding</keyword>
<dbReference type="PANTHER" id="PTHR30537:SF74">
    <property type="entry name" value="HTH-TYPE TRANSCRIPTIONAL REGULATOR TRPI"/>
    <property type="match status" value="1"/>
</dbReference>
<dbReference type="FunFam" id="1.10.10.10:FF:000001">
    <property type="entry name" value="LysR family transcriptional regulator"/>
    <property type="match status" value="1"/>
</dbReference>
<dbReference type="PRINTS" id="PR00039">
    <property type="entry name" value="HTHLYSR"/>
</dbReference>
<dbReference type="Pfam" id="PF03466">
    <property type="entry name" value="LysR_substrate"/>
    <property type="match status" value="1"/>
</dbReference>
<evidence type="ECO:0000256" key="2">
    <source>
        <dbReference type="ARBA" id="ARBA00023015"/>
    </source>
</evidence>